<dbReference type="AlphaFoldDB" id="A0A2H9VRF1"/>
<dbReference type="SUPFAM" id="SSF81296">
    <property type="entry name" value="E set domains"/>
    <property type="match status" value="1"/>
</dbReference>
<proteinExistence type="predicted"/>
<dbReference type="InterPro" id="IPR029058">
    <property type="entry name" value="AB_hydrolase_fold"/>
</dbReference>
<organism evidence="3 4">
    <name type="scientific">Mucilaginibacter auburnensis</name>
    <dbReference type="NCBI Taxonomy" id="1457233"/>
    <lineage>
        <taxon>Bacteria</taxon>
        <taxon>Pseudomonadati</taxon>
        <taxon>Bacteroidota</taxon>
        <taxon>Sphingobacteriia</taxon>
        <taxon>Sphingobacteriales</taxon>
        <taxon>Sphingobacteriaceae</taxon>
        <taxon>Mucilaginibacter</taxon>
    </lineage>
</organism>
<dbReference type="GO" id="GO:0016747">
    <property type="term" value="F:acyltransferase activity, transferring groups other than amino-acyl groups"/>
    <property type="evidence" value="ECO:0007669"/>
    <property type="project" value="TreeGrafter"/>
</dbReference>
<dbReference type="RefSeq" id="WP_245856818.1">
    <property type="nucleotide sequence ID" value="NZ_PGFJ01000001.1"/>
</dbReference>
<feature type="chain" id="PRO_5014136045" evidence="2">
    <location>
        <begin position="22"/>
        <end position="415"/>
    </location>
</feature>
<dbReference type="PANTHER" id="PTHR48098">
    <property type="entry name" value="ENTEROCHELIN ESTERASE-RELATED"/>
    <property type="match status" value="1"/>
</dbReference>
<reference evidence="3 4" key="1">
    <citation type="submission" date="2017-11" db="EMBL/GenBank/DDBJ databases">
        <title>Genomic Encyclopedia of Archaeal and Bacterial Type Strains, Phase II (KMG-II): From Individual Species to Whole Genera.</title>
        <authorList>
            <person name="Goeker M."/>
        </authorList>
    </citation>
    <scope>NUCLEOTIDE SEQUENCE [LARGE SCALE GENOMIC DNA]</scope>
    <source>
        <strain evidence="3 4">DSM 28175</strain>
    </source>
</reference>
<accession>A0A2H9VRF1</accession>
<evidence type="ECO:0000256" key="2">
    <source>
        <dbReference type="SAM" id="SignalP"/>
    </source>
</evidence>
<keyword evidence="2" id="KW-0732">Signal</keyword>
<dbReference type="InterPro" id="IPR000801">
    <property type="entry name" value="Esterase-like"/>
</dbReference>
<dbReference type="InterPro" id="IPR050583">
    <property type="entry name" value="Mycobacterial_A85_antigen"/>
</dbReference>
<dbReference type="PANTHER" id="PTHR48098:SF1">
    <property type="entry name" value="DIACYLGLYCEROL ACYLTRANSFERASE_MYCOLYLTRANSFERASE AG85A"/>
    <property type="match status" value="1"/>
</dbReference>
<gene>
    <name evidence="3" type="ORF">CLV57_0398</name>
</gene>
<dbReference type="Gene3D" id="2.60.40.10">
    <property type="entry name" value="Immunoglobulins"/>
    <property type="match status" value="1"/>
</dbReference>
<dbReference type="CDD" id="cd02858">
    <property type="entry name" value="E_set_Esterase_N"/>
    <property type="match status" value="1"/>
</dbReference>
<dbReference type="SUPFAM" id="SSF53474">
    <property type="entry name" value="alpha/beta-Hydrolases"/>
    <property type="match status" value="1"/>
</dbReference>
<feature type="compositionally biased region" description="Low complexity" evidence="1">
    <location>
        <begin position="245"/>
        <end position="260"/>
    </location>
</feature>
<dbReference type="EMBL" id="PGFJ01000001">
    <property type="protein sequence ID" value="PJJ83416.1"/>
    <property type="molecule type" value="Genomic_DNA"/>
</dbReference>
<sequence length="415" mass="44071">MKSKSLAIALAATLIGGFANAQAIKEDFKPSSFNQPLQDYPMVNSEGRARFRIFAPKADSVSVGLGLGGDRTKGTKLVKGADGYFTGTSSVLDEGFHYYNVKIDGATFNDPGTGFFYGSQRWESGIEIPAKDQDFYALKNVPHGTLTTVTFPSKSSTFGARQAVVYLPPGYEKGSTKYPVLYLQHGWGENETSWGIQGKAGIIMDNMIAEGRVKPFIVVMAYGMTNTGGAPGGARRPAGPPPGGAPAAGAAAPAAAPRPAGNPMTMAGTVANGLTKGEVTGAGAFQEVLLDELIPYVDAHYRTIAKRDGRAMAGLSMGGMETKFITMARPDVFAYWGLLSGGNYTPADLQGKEKPKHIFISYGSKEEAGAKGLPKVEADLKAAGYAATTYVSPETAHEFQTWRRSLYQMGPLLFK</sequence>
<feature type="region of interest" description="Disordered" evidence="1">
    <location>
        <begin position="229"/>
        <end position="260"/>
    </location>
</feature>
<keyword evidence="4" id="KW-1185">Reference proteome</keyword>
<dbReference type="Proteomes" id="UP000242687">
    <property type="component" value="Unassembled WGS sequence"/>
</dbReference>
<dbReference type="Pfam" id="PF00756">
    <property type="entry name" value="Esterase"/>
    <property type="match status" value="2"/>
</dbReference>
<protein>
    <submittedName>
        <fullName evidence="3">Enterochelin esterase-like enzyme</fullName>
    </submittedName>
</protein>
<comment type="caution">
    <text evidence="3">The sequence shown here is derived from an EMBL/GenBank/DDBJ whole genome shotgun (WGS) entry which is preliminary data.</text>
</comment>
<feature type="signal peptide" evidence="2">
    <location>
        <begin position="1"/>
        <end position="21"/>
    </location>
</feature>
<evidence type="ECO:0000313" key="4">
    <source>
        <dbReference type="Proteomes" id="UP000242687"/>
    </source>
</evidence>
<dbReference type="InterPro" id="IPR014756">
    <property type="entry name" value="Ig_E-set"/>
</dbReference>
<dbReference type="Gene3D" id="3.40.50.1820">
    <property type="entry name" value="alpha/beta hydrolase"/>
    <property type="match status" value="1"/>
</dbReference>
<evidence type="ECO:0000256" key="1">
    <source>
        <dbReference type="SAM" id="MobiDB-lite"/>
    </source>
</evidence>
<dbReference type="InterPro" id="IPR013783">
    <property type="entry name" value="Ig-like_fold"/>
</dbReference>
<evidence type="ECO:0000313" key="3">
    <source>
        <dbReference type="EMBL" id="PJJ83416.1"/>
    </source>
</evidence>
<name>A0A2H9VRF1_9SPHI</name>